<sequence>TSPYLYFVEMQLRWGMGWLLGLLAFGGFGWAIWQVGRAKIENQKSKIENLFLLAWVIPFFLTTGGFFVKFMRYLQPMTPFLMLWAAAWLLSWRSRWLKVGVGTAVLAITTLYAISFTNMYQQPHPWVAASQWIFANLPSGSLILSEQWDDSLPGTMLIDGEVRRRSEYPNAELTWLSGADLADNEEKLTENVALLAEADYVTILSNRIYGVVPRLPERYPLSSQYHALLFAGELGYEPVYVIGRFPTLFGWQLRPDTFSWSSLQPPTFVQSYLDKQPGINLGRADESFIVYDQPLTIVFENVERKTAVELQAFFILPDRHSEP</sequence>
<feature type="transmembrane region" description="Helical" evidence="1">
    <location>
        <begin position="73"/>
        <end position="92"/>
    </location>
</feature>
<feature type="transmembrane region" description="Helical" evidence="1">
    <location>
        <begin position="12"/>
        <end position="35"/>
    </location>
</feature>
<evidence type="ECO:0000313" key="2">
    <source>
        <dbReference type="EMBL" id="VAW32747.1"/>
    </source>
</evidence>
<protein>
    <recommendedName>
        <fullName evidence="3">Glycosyltransferase RgtA/B/C/D-like domain-containing protein</fullName>
    </recommendedName>
</protein>
<evidence type="ECO:0000256" key="1">
    <source>
        <dbReference type="SAM" id="Phobius"/>
    </source>
</evidence>
<reference evidence="2" key="1">
    <citation type="submission" date="2018-06" db="EMBL/GenBank/DDBJ databases">
        <authorList>
            <person name="Zhirakovskaya E."/>
        </authorList>
    </citation>
    <scope>NUCLEOTIDE SEQUENCE</scope>
</reference>
<accession>A0A3B0V4E6</accession>
<dbReference type="EMBL" id="UOEU01000384">
    <property type="protein sequence ID" value="VAW32747.1"/>
    <property type="molecule type" value="Genomic_DNA"/>
</dbReference>
<keyword evidence="1" id="KW-0812">Transmembrane</keyword>
<feature type="transmembrane region" description="Helical" evidence="1">
    <location>
        <begin position="47"/>
        <end position="67"/>
    </location>
</feature>
<gene>
    <name evidence="2" type="ORF">MNBD_CHLOROFLEXI01-3174</name>
</gene>
<proteinExistence type="predicted"/>
<organism evidence="2">
    <name type="scientific">hydrothermal vent metagenome</name>
    <dbReference type="NCBI Taxonomy" id="652676"/>
    <lineage>
        <taxon>unclassified sequences</taxon>
        <taxon>metagenomes</taxon>
        <taxon>ecological metagenomes</taxon>
    </lineage>
</organism>
<keyword evidence="1" id="KW-0472">Membrane</keyword>
<feature type="non-terminal residue" evidence="2">
    <location>
        <position position="1"/>
    </location>
</feature>
<name>A0A3B0V4E6_9ZZZZ</name>
<keyword evidence="1" id="KW-1133">Transmembrane helix</keyword>
<feature type="transmembrane region" description="Helical" evidence="1">
    <location>
        <begin position="99"/>
        <end position="120"/>
    </location>
</feature>
<evidence type="ECO:0008006" key="3">
    <source>
        <dbReference type="Google" id="ProtNLM"/>
    </source>
</evidence>
<dbReference type="AlphaFoldDB" id="A0A3B0V4E6"/>